<dbReference type="OrthoDB" id="4161095at2759"/>
<name>A0A0F8UEP0_9EURO</name>
<dbReference type="Proteomes" id="UP000034291">
    <property type="component" value="Unassembled WGS sequence"/>
</dbReference>
<accession>A0A0F8UEP0</accession>
<feature type="region of interest" description="Disordered" evidence="1">
    <location>
        <begin position="83"/>
        <end position="151"/>
    </location>
</feature>
<gene>
    <name evidence="2" type="ORF">ARAM_004896</name>
</gene>
<evidence type="ECO:0000313" key="2">
    <source>
        <dbReference type="EMBL" id="KKK18169.1"/>
    </source>
</evidence>
<dbReference type="AlphaFoldDB" id="A0A0F8UEP0"/>
<comment type="caution">
    <text evidence="2">The sequence shown here is derived from an EMBL/GenBank/DDBJ whole genome shotgun (WGS) entry which is preliminary data.</text>
</comment>
<protein>
    <submittedName>
        <fullName evidence="2">Uncharacterized protein</fullName>
    </submittedName>
</protein>
<reference evidence="2 3" key="1">
    <citation type="submission" date="2015-02" db="EMBL/GenBank/DDBJ databases">
        <title>Draft Genome Sequences of Two Closely-Related Aflatoxigenic Aspergillus Species Obtained from the Cote d'Ivoire.</title>
        <authorList>
            <person name="Moore G.G."/>
            <person name="Beltz S.B."/>
            <person name="Mack B.M."/>
        </authorList>
    </citation>
    <scope>NUCLEOTIDE SEQUENCE [LARGE SCALE GENOMIC DNA]</scope>
    <source>
        <strain evidence="2 3">SRRC1468</strain>
    </source>
</reference>
<evidence type="ECO:0000256" key="1">
    <source>
        <dbReference type="SAM" id="MobiDB-lite"/>
    </source>
</evidence>
<feature type="region of interest" description="Disordered" evidence="1">
    <location>
        <begin position="55"/>
        <end position="74"/>
    </location>
</feature>
<proteinExistence type="predicted"/>
<feature type="compositionally biased region" description="Basic and acidic residues" evidence="1">
    <location>
        <begin position="131"/>
        <end position="151"/>
    </location>
</feature>
<sequence>MSSSSSYCYSSTTSSSGGSTTTGHRYTTSSQTNPDGVTTVRTARQDLGSPVIVEEHRYDSSGQELATIPGDTLAGGVRRITDLDEEHPPRRSQTHTRNQDEEPASLRYHTLGNKSQSHGEDPFQLFGGSEADERMRAKSDMEASEAIRDSR</sequence>
<evidence type="ECO:0000313" key="3">
    <source>
        <dbReference type="Proteomes" id="UP000034291"/>
    </source>
</evidence>
<dbReference type="EMBL" id="JZBS01002545">
    <property type="protein sequence ID" value="KKK18169.1"/>
    <property type="molecule type" value="Genomic_DNA"/>
</dbReference>
<organism evidence="2 3">
    <name type="scientific">Aspergillus rambellii</name>
    <dbReference type="NCBI Taxonomy" id="308745"/>
    <lineage>
        <taxon>Eukaryota</taxon>
        <taxon>Fungi</taxon>
        <taxon>Dikarya</taxon>
        <taxon>Ascomycota</taxon>
        <taxon>Pezizomycotina</taxon>
        <taxon>Eurotiomycetes</taxon>
        <taxon>Eurotiomycetidae</taxon>
        <taxon>Eurotiales</taxon>
        <taxon>Aspergillaceae</taxon>
        <taxon>Aspergillus</taxon>
        <taxon>Aspergillus subgen. Nidulantes</taxon>
    </lineage>
</organism>
<feature type="region of interest" description="Disordered" evidence="1">
    <location>
        <begin position="1"/>
        <end position="39"/>
    </location>
</feature>
<keyword evidence="3" id="KW-1185">Reference proteome</keyword>
<feature type="compositionally biased region" description="Low complexity" evidence="1">
    <location>
        <begin position="1"/>
        <end position="32"/>
    </location>
</feature>